<dbReference type="STRING" id="36805.BOH66_11205"/>
<proteinExistence type="inferred from homology"/>
<evidence type="ECO:0000256" key="7">
    <source>
        <dbReference type="SAM" id="Phobius"/>
    </source>
</evidence>
<evidence type="ECO:0000256" key="6">
    <source>
        <dbReference type="ARBA" id="ARBA00023136"/>
    </source>
</evidence>
<sequence>MLAILIALAVAGLVAGALLNDLIARASAGRVPASECGCQRRSARAGSIPSVLAVSWVRRRGKCAVCGQRMPTRALIVVVVTSAASVAVAVWIFSEHGPLDQPWETWSVVPVLIAYLYLAAVSIALTTIDLLTHRLPNSIVLPSYLVIGALLALASVLGAQWESLLRGVVGALALFVFYAFLRAVGPGSVGGGDVKLAGVLGAALGFAGWGALVIGALAAFLMAGLVSVALMVAGRIGPRGRIAFGPWMIVGAWIGLFAEDVFARS</sequence>
<keyword evidence="3" id="KW-1003">Cell membrane</keyword>
<dbReference type="GO" id="GO:0005886">
    <property type="term" value="C:plasma membrane"/>
    <property type="evidence" value="ECO:0007669"/>
    <property type="project" value="UniProtKB-SubCell"/>
</dbReference>
<evidence type="ECO:0000313" key="10">
    <source>
        <dbReference type="EMBL" id="APZ34747.1"/>
    </source>
</evidence>
<dbReference type="EMBL" id="CP018762">
    <property type="protein sequence ID" value="APZ34747.1"/>
    <property type="molecule type" value="Genomic_DNA"/>
</dbReference>
<keyword evidence="11" id="KW-1185">Reference proteome</keyword>
<feature type="transmembrane region" description="Helical" evidence="7">
    <location>
        <begin position="139"/>
        <end position="157"/>
    </location>
</feature>
<dbReference type="GO" id="GO:0004190">
    <property type="term" value="F:aspartic-type endopeptidase activity"/>
    <property type="evidence" value="ECO:0007669"/>
    <property type="project" value="InterPro"/>
</dbReference>
<dbReference type="PANTHER" id="PTHR30487:SF0">
    <property type="entry name" value="PREPILIN LEADER PEPTIDASE_N-METHYLTRANSFERASE-RELATED"/>
    <property type="match status" value="1"/>
</dbReference>
<evidence type="ECO:0000256" key="4">
    <source>
        <dbReference type="ARBA" id="ARBA00022692"/>
    </source>
</evidence>
<reference evidence="10 11" key="1">
    <citation type="submission" date="2016-12" db="EMBL/GenBank/DDBJ databases">
        <title>Complete genome sequence of Microbacterium aurum KACC 15219.</title>
        <authorList>
            <person name="Jung Y."/>
            <person name="Shin J.-H."/>
            <person name="Lee Y.-J."/>
            <person name="Yi H."/>
            <person name="Bahn Y.-S."/>
            <person name="Kim J.F."/>
            <person name="Lee D.-W."/>
        </authorList>
    </citation>
    <scope>NUCLEOTIDE SEQUENCE [LARGE SCALE GENOMIC DNA]</scope>
    <source>
        <strain evidence="10 11">KACC 15219</strain>
    </source>
</reference>
<keyword evidence="4 7" id="KW-0812">Transmembrane</keyword>
<keyword evidence="6 7" id="KW-0472">Membrane</keyword>
<dbReference type="InterPro" id="IPR000045">
    <property type="entry name" value="Prepilin_IV_endopep_pep"/>
</dbReference>
<dbReference type="RefSeq" id="WP_076691068.1">
    <property type="nucleotide sequence ID" value="NZ_CP018762.1"/>
</dbReference>
<dbReference type="GO" id="GO:0006465">
    <property type="term" value="P:signal peptide processing"/>
    <property type="evidence" value="ECO:0007669"/>
    <property type="project" value="TreeGrafter"/>
</dbReference>
<dbReference type="AlphaFoldDB" id="A0A1P8U9C6"/>
<dbReference type="KEGG" id="maur:BOH66_11205"/>
<dbReference type="Pfam" id="PF01478">
    <property type="entry name" value="Peptidase_A24"/>
    <property type="match status" value="1"/>
</dbReference>
<feature type="transmembrane region" description="Helical" evidence="7">
    <location>
        <begin position="74"/>
        <end position="93"/>
    </location>
</feature>
<dbReference type="InterPro" id="IPR010627">
    <property type="entry name" value="Prepilin_pept_A24_N"/>
</dbReference>
<feature type="transmembrane region" description="Helical" evidence="7">
    <location>
        <begin position="105"/>
        <end position="127"/>
    </location>
</feature>
<evidence type="ECO:0000256" key="3">
    <source>
        <dbReference type="ARBA" id="ARBA00022475"/>
    </source>
</evidence>
<gene>
    <name evidence="10" type="ORF">BOH66_11205</name>
</gene>
<dbReference type="PANTHER" id="PTHR30487">
    <property type="entry name" value="TYPE 4 PREPILIN-LIKE PROTEINS LEADER PEPTIDE-PROCESSING ENZYME"/>
    <property type="match status" value="1"/>
</dbReference>
<evidence type="ECO:0000313" key="11">
    <source>
        <dbReference type="Proteomes" id="UP000187185"/>
    </source>
</evidence>
<dbReference type="Pfam" id="PF06750">
    <property type="entry name" value="A24_N_bact"/>
    <property type="match status" value="1"/>
</dbReference>
<feature type="transmembrane region" description="Helical" evidence="7">
    <location>
        <begin position="242"/>
        <end position="258"/>
    </location>
</feature>
<dbReference type="InterPro" id="IPR050882">
    <property type="entry name" value="Prepilin_peptidase/N-MTase"/>
</dbReference>
<evidence type="ECO:0000259" key="9">
    <source>
        <dbReference type="Pfam" id="PF06750"/>
    </source>
</evidence>
<evidence type="ECO:0008006" key="12">
    <source>
        <dbReference type="Google" id="ProtNLM"/>
    </source>
</evidence>
<evidence type="ECO:0000259" key="8">
    <source>
        <dbReference type="Pfam" id="PF01478"/>
    </source>
</evidence>
<keyword evidence="5 7" id="KW-1133">Transmembrane helix</keyword>
<accession>A0A1P8U9C6</accession>
<organism evidence="10 11">
    <name type="scientific">Microbacterium aurum</name>
    <dbReference type="NCBI Taxonomy" id="36805"/>
    <lineage>
        <taxon>Bacteria</taxon>
        <taxon>Bacillati</taxon>
        <taxon>Actinomycetota</taxon>
        <taxon>Actinomycetes</taxon>
        <taxon>Micrococcales</taxon>
        <taxon>Microbacteriaceae</taxon>
        <taxon>Microbacterium</taxon>
    </lineage>
</organism>
<evidence type="ECO:0000256" key="2">
    <source>
        <dbReference type="ARBA" id="ARBA00005801"/>
    </source>
</evidence>
<comment type="similarity">
    <text evidence="2">Belongs to the peptidase A24 family.</text>
</comment>
<feature type="domain" description="Prepilin type IV endopeptidase peptidase" evidence="8">
    <location>
        <begin position="117"/>
        <end position="226"/>
    </location>
</feature>
<feature type="domain" description="Prepilin peptidase A24 N-terminal" evidence="9">
    <location>
        <begin position="10"/>
        <end position="90"/>
    </location>
</feature>
<evidence type="ECO:0000256" key="5">
    <source>
        <dbReference type="ARBA" id="ARBA00022989"/>
    </source>
</evidence>
<dbReference type="Gene3D" id="1.20.120.1220">
    <property type="match status" value="1"/>
</dbReference>
<feature type="transmembrane region" description="Helical" evidence="7">
    <location>
        <begin position="164"/>
        <end position="181"/>
    </location>
</feature>
<comment type="subcellular location">
    <subcellularLocation>
        <location evidence="1">Cell membrane</location>
        <topology evidence="1">Multi-pass membrane protein</topology>
    </subcellularLocation>
</comment>
<feature type="transmembrane region" description="Helical" evidence="7">
    <location>
        <begin position="201"/>
        <end position="230"/>
    </location>
</feature>
<evidence type="ECO:0000256" key="1">
    <source>
        <dbReference type="ARBA" id="ARBA00004651"/>
    </source>
</evidence>
<protein>
    <recommendedName>
        <fullName evidence="12">Prepilin peptidase</fullName>
    </recommendedName>
</protein>
<name>A0A1P8U9C6_9MICO</name>
<dbReference type="Proteomes" id="UP000187185">
    <property type="component" value="Chromosome"/>
</dbReference>